<reference evidence="2 3" key="1">
    <citation type="journal article" date="2020" name="Nature">
        <title>Six reference-quality genomes reveal evolution of bat adaptations.</title>
        <authorList>
            <person name="Jebb D."/>
            <person name="Huang Z."/>
            <person name="Pippel M."/>
            <person name="Hughes G.M."/>
            <person name="Lavrichenko K."/>
            <person name="Devanna P."/>
            <person name="Winkler S."/>
            <person name="Jermiin L.S."/>
            <person name="Skirmuntt E.C."/>
            <person name="Katzourakis A."/>
            <person name="Burkitt-Gray L."/>
            <person name="Ray D.A."/>
            <person name="Sullivan K.A.M."/>
            <person name="Roscito J.G."/>
            <person name="Kirilenko B.M."/>
            <person name="Davalos L.M."/>
            <person name="Corthals A.P."/>
            <person name="Power M.L."/>
            <person name="Jones G."/>
            <person name="Ransome R.D."/>
            <person name="Dechmann D.K.N."/>
            <person name="Locatelli A.G."/>
            <person name="Puechmaille S.J."/>
            <person name="Fedrigo O."/>
            <person name="Jarvis E.D."/>
            <person name="Hiller M."/>
            <person name="Vernes S.C."/>
            <person name="Myers E.W."/>
            <person name="Teeling E.C."/>
        </authorList>
    </citation>
    <scope>NUCLEOTIDE SEQUENCE [LARGE SCALE GENOMIC DNA]</scope>
    <source>
        <strain evidence="2">MPipKuh1</strain>
        <tissue evidence="2">Flight muscle</tissue>
    </source>
</reference>
<dbReference type="Proteomes" id="UP000558488">
    <property type="component" value="Unassembled WGS sequence"/>
</dbReference>
<feature type="transmembrane region" description="Helical" evidence="1">
    <location>
        <begin position="20"/>
        <end position="43"/>
    </location>
</feature>
<dbReference type="AlphaFoldDB" id="A0A7J7ZK07"/>
<evidence type="ECO:0000313" key="2">
    <source>
        <dbReference type="EMBL" id="KAF6374429.1"/>
    </source>
</evidence>
<dbReference type="EMBL" id="JACAGB010000003">
    <property type="protein sequence ID" value="KAF6374429.1"/>
    <property type="molecule type" value="Genomic_DNA"/>
</dbReference>
<organism evidence="2 3">
    <name type="scientific">Pipistrellus kuhlii</name>
    <name type="common">Kuhl's pipistrelle</name>
    <dbReference type="NCBI Taxonomy" id="59472"/>
    <lineage>
        <taxon>Eukaryota</taxon>
        <taxon>Metazoa</taxon>
        <taxon>Chordata</taxon>
        <taxon>Craniata</taxon>
        <taxon>Vertebrata</taxon>
        <taxon>Euteleostomi</taxon>
        <taxon>Mammalia</taxon>
        <taxon>Eutheria</taxon>
        <taxon>Laurasiatheria</taxon>
        <taxon>Chiroptera</taxon>
        <taxon>Yangochiroptera</taxon>
        <taxon>Vespertilionidae</taxon>
        <taxon>Pipistrellus</taxon>
    </lineage>
</organism>
<comment type="caution">
    <text evidence="2">The sequence shown here is derived from an EMBL/GenBank/DDBJ whole genome shotgun (WGS) entry which is preliminary data.</text>
</comment>
<gene>
    <name evidence="2" type="ORF">mPipKuh1_009648</name>
</gene>
<evidence type="ECO:0000256" key="1">
    <source>
        <dbReference type="SAM" id="Phobius"/>
    </source>
</evidence>
<keyword evidence="3" id="KW-1185">Reference proteome</keyword>
<keyword evidence="1" id="KW-0472">Membrane</keyword>
<evidence type="ECO:0000313" key="3">
    <source>
        <dbReference type="Proteomes" id="UP000558488"/>
    </source>
</evidence>
<sequence length="139" mass="16056">MSFFVTNVFYIEIHFVFPNMYFSYFLPCLVCIQLYCLGLRNILTQRNCRVRKRGIRKYICNERNPSFTKQGGSSSQKQVETPWSKAVNWLKGKKTSELLGWGTQGPPSQSPLTRPRHVLFTLLLSGFFYPALASFCPIT</sequence>
<keyword evidence="1" id="KW-0812">Transmembrane</keyword>
<keyword evidence="1" id="KW-1133">Transmembrane helix</keyword>
<proteinExistence type="predicted"/>
<name>A0A7J7ZK07_PIPKU</name>
<protein>
    <submittedName>
        <fullName evidence="2">Uncharacterized protein</fullName>
    </submittedName>
</protein>
<accession>A0A7J7ZK07</accession>